<protein>
    <submittedName>
        <fullName evidence="1">Uncharacterized protein</fullName>
    </submittedName>
</protein>
<comment type="caution">
    <text evidence="1">The sequence shown here is derived from an EMBL/GenBank/DDBJ whole genome shotgun (WGS) entry which is preliminary data.</text>
</comment>
<proteinExistence type="predicted"/>
<sequence length="52" mass="5097">HDGSNAVAGRVGLPEELVVGNLGHGLLAEQLVVGKLLAGAGKEIGRHGTATG</sequence>
<feature type="non-terminal residue" evidence="1">
    <location>
        <position position="1"/>
    </location>
</feature>
<dbReference type="AlphaFoldDB" id="A0A699XMW1"/>
<dbReference type="EMBL" id="BKCJ011849854">
    <property type="protein sequence ID" value="GFD58201.1"/>
    <property type="molecule type" value="Genomic_DNA"/>
</dbReference>
<evidence type="ECO:0000313" key="1">
    <source>
        <dbReference type="EMBL" id="GFD58201.1"/>
    </source>
</evidence>
<name>A0A699XMW1_TANCI</name>
<gene>
    <name evidence="1" type="ORF">Tci_930170</name>
</gene>
<reference evidence="1" key="1">
    <citation type="journal article" date="2019" name="Sci. Rep.">
        <title>Draft genome of Tanacetum cinerariifolium, the natural source of mosquito coil.</title>
        <authorList>
            <person name="Yamashiro T."/>
            <person name="Shiraishi A."/>
            <person name="Satake H."/>
            <person name="Nakayama K."/>
        </authorList>
    </citation>
    <scope>NUCLEOTIDE SEQUENCE</scope>
</reference>
<organism evidence="1">
    <name type="scientific">Tanacetum cinerariifolium</name>
    <name type="common">Dalmatian daisy</name>
    <name type="synonym">Chrysanthemum cinerariifolium</name>
    <dbReference type="NCBI Taxonomy" id="118510"/>
    <lineage>
        <taxon>Eukaryota</taxon>
        <taxon>Viridiplantae</taxon>
        <taxon>Streptophyta</taxon>
        <taxon>Embryophyta</taxon>
        <taxon>Tracheophyta</taxon>
        <taxon>Spermatophyta</taxon>
        <taxon>Magnoliopsida</taxon>
        <taxon>eudicotyledons</taxon>
        <taxon>Gunneridae</taxon>
        <taxon>Pentapetalae</taxon>
        <taxon>asterids</taxon>
        <taxon>campanulids</taxon>
        <taxon>Asterales</taxon>
        <taxon>Asteraceae</taxon>
        <taxon>Asteroideae</taxon>
        <taxon>Anthemideae</taxon>
        <taxon>Anthemidinae</taxon>
        <taxon>Tanacetum</taxon>
    </lineage>
</organism>
<accession>A0A699XMW1</accession>